<protein>
    <recommendedName>
        <fullName evidence="3">TBCC domain-containing protein 1</fullName>
    </recommendedName>
</protein>
<gene>
    <name evidence="7" type="ORF">AFUS01_LOCUS29865</name>
</gene>
<evidence type="ECO:0000313" key="7">
    <source>
        <dbReference type="EMBL" id="CAG7819414.1"/>
    </source>
</evidence>
<dbReference type="SMART" id="SM00673">
    <property type="entry name" value="CARP"/>
    <property type="match status" value="2"/>
</dbReference>
<accession>A0A8J2KUE6</accession>
<dbReference type="PANTHER" id="PTHR16052">
    <property type="entry name" value="TBCC DOMAIN-CONTAINING PROTEIN 1"/>
    <property type="match status" value="1"/>
</dbReference>
<evidence type="ECO:0000256" key="2">
    <source>
        <dbReference type="ARBA" id="ARBA00004647"/>
    </source>
</evidence>
<dbReference type="InterPro" id="IPR006599">
    <property type="entry name" value="CARP_motif"/>
</dbReference>
<dbReference type="AlphaFoldDB" id="A0A8J2KUE6"/>
<dbReference type="PROSITE" id="PS51329">
    <property type="entry name" value="C_CAP_COFACTOR_C"/>
    <property type="match status" value="1"/>
</dbReference>
<dbReference type="InterPro" id="IPR012945">
    <property type="entry name" value="Tubulin-bd_cofactor_C_dom"/>
</dbReference>
<comment type="subcellular location">
    <subcellularLocation>
        <location evidence="1">Cytoplasm</location>
        <location evidence="1">Cytoskeleton</location>
        <location evidence="1">Microtubule organizing center</location>
        <location evidence="1">Centrosome</location>
    </subcellularLocation>
    <subcellularLocation>
        <location evidence="2">Cytoplasm</location>
        <location evidence="2">Cytoskeleton</location>
        <location evidence="2">Spindle pole</location>
    </subcellularLocation>
</comment>
<dbReference type="EMBL" id="CAJVCH010449399">
    <property type="protein sequence ID" value="CAG7819414.1"/>
    <property type="molecule type" value="Genomic_DNA"/>
</dbReference>
<dbReference type="Pfam" id="PF07986">
    <property type="entry name" value="TBCC"/>
    <property type="match status" value="1"/>
</dbReference>
<dbReference type="GO" id="GO:0051661">
    <property type="term" value="P:maintenance of centrosome location"/>
    <property type="evidence" value="ECO:0007669"/>
    <property type="project" value="TreeGrafter"/>
</dbReference>
<dbReference type="InterPro" id="IPR017901">
    <property type="entry name" value="C-CAP_CF_C-like"/>
</dbReference>
<sequence>MHPVSPTIGKTSMGMLNLKNSAEISVNEWRHSSQASKPSVSWGSWDEVEDPQLSLWVLDEPFEFGVLPMQPSSKIGISLLRKVSAYIKTKNMYPALNLSAWMHISQLKLQMGPHIPWIYLRMYDILRQQMASRDSRPGYWDFRCEQLRKGRKDKKDEFRVPTFEFLIFLYIQNSYKIMKRMSVQMTNAVKRQDDRWAIRSSEPKIQSEQLHYQYVYDNIEELIDYLQEGYKSTDEVPLPIIEALNLLLCCTTNPRECVMDSLENVVASPRVARIVGYNQETQTVNRAMFIEWLRKLLKLNPWGSATSFVHSPKIYPCTGPTRKESKDVPSQNRIIFNGQKPPYAWTIISNVCYQVLFHSLEEEFTNLKIHRCNNSYLYVPGVYNCVFIDKCINSTIFLGVSAKVTKFFGCSNIKVYCVSRLVIITDCIKSEFYLLTPCQPILTGSKNDNIQLGPFNTFYPSLQQHLDRADLKPNVSNWNDYVQIAFDGMSAMESSSPILRLVEPSRLEIFNFPFQMPGDTNENPLLIPDEYQESVDLRTIELEEWKNRYFSVNHSAELRTESDQNILNSFWAWLSAKGYGREIDGLVNLKNMLNKNDVDGNFQTEFEFSELSGDPPVTLSLTDLISMEDSLSMCSDCNTMLVDSSNLSFSVPDPSSLLELSDANEN</sequence>
<evidence type="ECO:0000259" key="6">
    <source>
        <dbReference type="PROSITE" id="PS51329"/>
    </source>
</evidence>
<keyword evidence="4" id="KW-0963">Cytoplasm</keyword>
<comment type="caution">
    <text evidence="7">The sequence shown here is derived from an EMBL/GenBank/DDBJ whole genome shotgun (WGS) entry which is preliminary data.</text>
</comment>
<proteinExistence type="predicted"/>
<dbReference type="GO" id="GO:0031616">
    <property type="term" value="C:spindle pole centrosome"/>
    <property type="evidence" value="ECO:0007669"/>
    <property type="project" value="TreeGrafter"/>
</dbReference>
<reference evidence="7" key="1">
    <citation type="submission" date="2021-06" db="EMBL/GenBank/DDBJ databases">
        <authorList>
            <person name="Hodson N. C."/>
            <person name="Mongue J. A."/>
            <person name="Jaron S. K."/>
        </authorList>
    </citation>
    <scope>NUCLEOTIDE SEQUENCE</scope>
</reference>
<keyword evidence="5" id="KW-0206">Cytoskeleton</keyword>
<dbReference type="Proteomes" id="UP000708208">
    <property type="component" value="Unassembled WGS sequence"/>
</dbReference>
<dbReference type="PANTHER" id="PTHR16052:SF0">
    <property type="entry name" value="TBCC DOMAIN-CONTAINING PROTEIN 1"/>
    <property type="match status" value="1"/>
</dbReference>
<evidence type="ECO:0000256" key="4">
    <source>
        <dbReference type="ARBA" id="ARBA00022490"/>
    </source>
</evidence>
<dbReference type="InterPro" id="IPR039589">
    <property type="entry name" value="TBCC1"/>
</dbReference>
<feature type="domain" description="C-CAP/cofactor C-like" evidence="6">
    <location>
        <begin position="341"/>
        <end position="486"/>
    </location>
</feature>
<evidence type="ECO:0000256" key="5">
    <source>
        <dbReference type="ARBA" id="ARBA00023212"/>
    </source>
</evidence>
<evidence type="ECO:0000256" key="3">
    <source>
        <dbReference type="ARBA" id="ARBA00017559"/>
    </source>
</evidence>
<dbReference type="OrthoDB" id="427777at2759"/>
<evidence type="ECO:0000256" key="1">
    <source>
        <dbReference type="ARBA" id="ARBA00004300"/>
    </source>
</evidence>
<dbReference type="GO" id="GO:0051684">
    <property type="term" value="P:maintenance of Golgi location"/>
    <property type="evidence" value="ECO:0007669"/>
    <property type="project" value="TreeGrafter"/>
</dbReference>
<evidence type="ECO:0000313" key="8">
    <source>
        <dbReference type="Proteomes" id="UP000708208"/>
    </source>
</evidence>
<organism evidence="7 8">
    <name type="scientific">Allacma fusca</name>
    <dbReference type="NCBI Taxonomy" id="39272"/>
    <lineage>
        <taxon>Eukaryota</taxon>
        <taxon>Metazoa</taxon>
        <taxon>Ecdysozoa</taxon>
        <taxon>Arthropoda</taxon>
        <taxon>Hexapoda</taxon>
        <taxon>Collembola</taxon>
        <taxon>Symphypleona</taxon>
        <taxon>Sminthuridae</taxon>
        <taxon>Allacma</taxon>
    </lineage>
</organism>
<keyword evidence="8" id="KW-1185">Reference proteome</keyword>
<name>A0A8J2KUE6_9HEXA</name>